<evidence type="ECO:0000256" key="7">
    <source>
        <dbReference type="PIRSR" id="PIRSR000724-2"/>
    </source>
</evidence>
<evidence type="ECO:0000256" key="5">
    <source>
        <dbReference type="ARBA" id="ARBA00022777"/>
    </source>
</evidence>
<keyword evidence="4" id="KW-0547">Nucleotide-binding</keyword>
<dbReference type="InterPro" id="IPR015824">
    <property type="entry name" value="Phosphoglycerate_kinase_N"/>
</dbReference>
<dbReference type="Gene3D" id="3.40.50.1260">
    <property type="entry name" value="Phosphoglycerate kinase, N-terminal domain"/>
    <property type="match status" value="3"/>
</dbReference>
<reference evidence="10" key="1">
    <citation type="submission" date="2017-09" db="EMBL/GenBank/DDBJ databases">
        <title>Depth-based differentiation of microbial function through sediment-hosted aquifers and enrichment of novel symbionts in the deep terrestrial subsurface.</title>
        <authorList>
            <person name="Probst A.J."/>
            <person name="Ladd B."/>
            <person name="Jarett J.K."/>
            <person name="Geller-Mcgrath D.E."/>
            <person name="Sieber C.M.K."/>
            <person name="Emerson J.B."/>
            <person name="Anantharaman K."/>
            <person name="Thomas B.C."/>
            <person name="Malmstrom R."/>
            <person name="Stieglmeier M."/>
            <person name="Klingl A."/>
            <person name="Woyke T."/>
            <person name="Ryan C.M."/>
            <person name="Banfield J.F."/>
        </authorList>
    </citation>
    <scope>NUCLEOTIDE SEQUENCE [LARGE SCALE GENOMIC DNA]</scope>
</reference>
<feature type="binding site" evidence="7">
    <location>
        <position position="282"/>
    </location>
    <ligand>
        <name>ATP</name>
        <dbReference type="ChEBI" id="CHEBI:30616"/>
    </ligand>
</feature>
<keyword evidence="5 8" id="KW-0418">Kinase</keyword>
<comment type="caution">
    <text evidence="9">The sequence shown here is derived from an EMBL/GenBank/DDBJ whole genome shotgun (WGS) entry which is preliminary data.</text>
</comment>
<dbReference type="EC" id="2.7.2.3" evidence="2 8"/>
<comment type="similarity">
    <text evidence="8">Belongs to the phosphoglycerate kinase family.</text>
</comment>
<organism evidence="9 10">
    <name type="scientific">candidate division WWE3 bacterium CG08_land_8_20_14_0_20_40_13</name>
    <dbReference type="NCBI Taxonomy" id="1975084"/>
    <lineage>
        <taxon>Bacteria</taxon>
        <taxon>Katanobacteria</taxon>
    </lineage>
</organism>
<dbReference type="Pfam" id="PF00162">
    <property type="entry name" value="PGK"/>
    <property type="match status" value="2"/>
</dbReference>
<dbReference type="InterPro" id="IPR001576">
    <property type="entry name" value="Phosphoglycerate_kinase"/>
</dbReference>
<dbReference type="GO" id="GO:0006096">
    <property type="term" value="P:glycolytic process"/>
    <property type="evidence" value="ECO:0007669"/>
    <property type="project" value="InterPro"/>
</dbReference>
<dbReference type="Proteomes" id="UP000230340">
    <property type="component" value="Unassembled WGS sequence"/>
</dbReference>
<dbReference type="PIRSF" id="PIRSF000724">
    <property type="entry name" value="Pgk"/>
    <property type="match status" value="1"/>
</dbReference>
<evidence type="ECO:0000256" key="1">
    <source>
        <dbReference type="ARBA" id="ARBA00000642"/>
    </source>
</evidence>
<accession>A0A2H0XEP1</accession>
<proteinExistence type="inferred from homology"/>
<keyword evidence="3 8" id="KW-0808">Transferase</keyword>
<feature type="binding site" evidence="7">
    <location>
        <position position="201"/>
    </location>
    <ligand>
        <name>ATP</name>
        <dbReference type="ChEBI" id="CHEBI:30616"/>
    </ligand>
</feature>
<dbReference type="GO" id="GO:0043531">
    <property type="term" value="F:ADP binding"/>
    <property type="evidence" value="ECO:0007669"/>
    <property type="project" value="TreeGrafter"/>
</dbReference>
<evidence type="ECO:0000313" key="9">
    <source>
        <dbReference type="EMBL" id="PIS23331.1"/>
    </source>
</evidence>
<dbReference type="InterPro" id="IPR036043">
    <property type="entry name" value="Phosphoglycerate_kinase_sf"/>
</dbReference>
<dbReference type="GO" id="GO:0006094">
    <property type="term" value="P:gluconeogenesis"/>
    <property type="evidence" value="ECO:0007669"/>
    <property type="project" value="TreeGrafter"/>
</dbReference>
<dbReference type="GO" id="GO:0005829">
    <property type="term" value="C:cytosol"/>
    <property type="evidence" value="ECO:0007669"/>
    <property type="project" value="TreeGrafter"/>
</dbReference>
<dbReference type="PANTHER" id="PTHR11406:SF23">
    <property type="entry name" value="PHOSPHOGLYCERATE KINASE 1, CHLOROPLASTIC-RELATED"/>
    <property type="match status" value="1"/>
</dbReference>
<sequence>MHFLGKEPPLLFINKTVFVRVDFDVSFKEDGSIADDYRIKRCLPTIDYLLSKGAKLVLGTKIGDPEKDGGISCERIFPYLSNISSLSHLRFLRDYPGLEVKKSTGALTVGEVLLLENLRLFPEEKGDEKFAKEFANNFDFYIHEAFAMCHRTDTSIALLPKYLVSFVGFNLAQEIETLSKVLENPQRPLIFIVGGAKIESKLLTINNFLKIADKIIIGGKLPLDPTVQKFAKDKKVFLADLDIGGLDISEGSVEEILSILGNLSKGEGKGTIVWSGPMGQFENPDHRKGTMEIAKAISESSAFKIVGGGNTVTALDLLGLVKQFDFISTGGGAMLEFLAEGKLLGIDALNYKTKLLDWNT</sequence>
<name>A0A2H0XEP1_UNCKA</name>
<evidence type="ECO:0000256" key="6">
    <source>
        <dbReference type="ARBA" id="ARBA00022840"/>
    </source>
</evidence>
<feature type="binding site" evidence="7">
    <location>
        <position position="245"/>
    </location>
    <ligand>
        <name>ATP</name>
        <dbReference type="ChEBI" id="CHEBI:30616"/>
    </ligand>
</feature>
<dbReference type="AlphaFoldDB" id="A0A2H0XEP1"/>
<dbReference type="EMBL" id="PEYT01000004">
    <property type="protein sequence ID" value="PIS23331.1"/>
    <property type="molecule type" value="Genomic_DNA"/>
</dbReference>
<evidence type="ECO:0000256" key="2">
    <source>
        <dbReference type="ARBA" id="ARBA00013061"/>
    </source>
</evidence>
<protein>
    <recommendedName>
        <fullName evidence="2 8">Phosphoglycerate kinase</fullName>
        <ecNumber evidence="2 8">2.7.2.3</ecNumber>
    </recommendedName>
</protein>
<dbReference type="PRINTS" id="PR00477">
    <property type="entry name" value="PHGLYCKINASE"/>
</dbReference>
<evidence type="ECO:0000256" key="8">
    <source>
        <dbReference type="RuleBase" id="RU000532"/>
    </source>
</evidence>
<evidence type="ECO:0000313" key="10">
    <source>
        <dbReference type="Proteomes" id="UP000230340"/>
    </source>
</evidence>
<evidence type="ECO:0000256" key="4">
    <source>
        <dbReference type="ARBA" id="ARBA00022741"/>
    </source>
</evidence>
<dbReference type="SUPFAM" id="SSF53748">
    <property type="entry name" value="Phosphoglycerate kinase"/>
    <property type="match status" value="1"/>
</dbReference>
<keyword evidence="6 7" id="KW-0067">ATP-binding</keyword>
<comment type="catalytic activity">
    <reaction evidence="1 8">
        <text>(2R)-3-phosphoglycerate + ATP = (2R)-3-phospho-glyceroyl phosphate + ADP</text>
        <dbReference type="Rhea" id="RHEA:14801"/>
        <dbReference type="ChEBI" id="CHEBI:30616"/>
        <dbReference type="ChEBI" id="CHEBI:57604"/>
        <dbReference type="ChEBI" id="CHEBI:58272"/>
        <dbReference type="ChEBI" id="CHEBI:456216"/>
        <dbReference type="EC" id="2.7.2.3"/>
    </reaction>
</comment>
<dbReference type="GO" id="GO:0005524">
    <property type="term" value="F:ATP binding"/>
    <property type="evidence" value="ECO:0007669"/>
    <property type="project" value="UniProtKB-KW"/>
</dbReference>
<gene>
    <name evidence="9" type="ORF">COT49_00595</name>
</gene>
<dbReference type="GO" id="GO:0004618">
    <property type="term" value="F:phosphoglycerate kinase activity"/>
    <property type="evidence" value="ECO:0007669"/>
    <property type="project" value="UniProtKB-EC"/>
</dbReference>
<dbReference type="PANTHER" id="PTHR11406">
    <property type="entry name" value="PHOSPHOGLYCERATE KINASE"/>
    <property type="match status" value="1"/>
</dbReference>
<evidence type="ECO:0000256" key="3">
    <source>
        <dbReference type="ARBA" id="ARBA00022679"/>
    </source>
</evidence>